<evidence type="ECO:0000313" key="3">
    <source>
        <dbReference type="Proteomes" id="UP000092555"/>
    </source>
</evidence>
<keyword evidence="1" id="KW-0472">Membrane</keyword>
<accession>A0A1A0HA17</accession>
<evidence type="ECO:0000313" key="2">
    <source>
        <dbReference type="EMBL" id="OBA20974.1"/>
    </source>
</evidence>
<dbReference type="EMBL" id="LXTC01000003">
    <property type="protein sequence ID" value="OBA20974.1"/>
    <property type="molecule type" value="Genomic_DNA"/>
</dbReference>
<keyword evidence="1" id="KW-0999">Mitochondrion inner membrane</keyword>
<keyword evidence="3" id="KW-1185">Reference proteome</keyword>
<dbReference type="Proteomes" id="UP000092555">
    <property type="component" value="Unassembled WGS sequence"/>
</dbReference>
<dbReference type="OrthoDB" id="2399148at2759"/>
<dbReference type="GO" id="GO:0044284">
    <property type="term" value="C:mitochondrial crista junction"/>
    <property type="evidence" value="ECO:0007669"/>
    <property type="project" value="TreeGrafter"/>
</dbReference>
<dbReference type="RefSeq" id="XP_018711484.1">
    <property type="nucleotide sequence ID" value="XM_018857496.1"/>
</dbReference>
<comment type="caution">
    <text evidence="2">The sequence shown here is derived from an EMBL/GenBank/DDBJ whole genome shotgun (WGS) entry which is preliminary data.</text>
</comment>
<dbReference type="GO" id="GO:0061617">
    <property type="term" value="C:MICOS complex"/>
    <property type="evidence" value="ECO:0007669"/>
    <property type="project" value="UniProtKB-UniRule"/>
</dbReference>
<dbReference type="GeneID" id="30030472"/>
<evidence type="ECO:0000256" key="1">
    <source>
        <dbReference type="RuleBase" id="RU363021"/>
    </source>
</evidence>
<comment type="function">
    <text evidence="1">Component of the MICOS complex, a large protein complex of the mitochondrial inner membrane that plays crucial roles in the maintenance of crista junctions, inner membrane architecture, and formation of contact sites to the outer membrane.</text>
</comment>
<dbReference type="Pfam" id="PF09769">
    <property type="entry name" value="ApoO"/>
    <property type="match status" value="1"/>
</dbReference>
<organism evidence="2 3">
    <name type="scientific">Metschnikowia bicuspidata var. bicuspidata NRRL YB-4993</name>
    <dbReference type="NCBI Taxonomy" id="869754"/>
    <lineage>
        <taxon>Eukaryota</taxon>
        <taxon>Fungi</taxon>
        <taxon>Dikarya</taxon>
        <taxon>Ascomycota</taxon>
        <taxon>Saccharomycotina</taxon>
        <taxon>Pichiomycetes</taxon>
        <taxon>Metschnikowiaceae</taxon>
        <taxon>Metschnikowia</taxon>
    </lineage>
</organism>
<comment type="subcellular location">
    <subcellularLocation>
        <location evidence="1">Mitochondrion inner membrane</location>
    </subcellularLocation>
</comment>
<dbReference type="PANTHER" id="PTHR28268">
    <property type="entry name" value="MICOS SUBUNIT MIC26"/>
    <property type="match status" value="1"/>
</dbReference>
<dbReference type="STRING" id="869754.A0A1A0HA17"/>
<sequence>MARRSFYEDDEVVTTKPGVNTEIKPELKERESAHGNISFVDGMGVRTTPYLEKQANKFRHFVHEKTSVMIAELGTQKTAFCNEWQNLQTKLNETIVDPVFPGVLNFVFPILVTNVFVAKRALPLRFVASSLAAGLSLKYNMPLTYLASKGKLCAWEKDNLPELYEQQQELVSAANVWVKDARILRDQAKVDLEKLVHDARVAIAKALEDE</sequence>
<proteinExistence type="predicted"/>
<dbReference type="GO" id="GO:0042407">
    <property type="term" value="P:cristae formation"/>
    <property type="evidence" value="ECO:0007669"/>
    <property type="project" value="InterPro"/>
</dbReference>
<reference evidence="2 3" key="1">
    <citation type="submission" date="2016-05" db="EMBL/GenBank/DDBJ databases">
        <title>Comparative genomics of biotechnologically important yeasts.</title>
        <authorList>
            <consortium name="DOE Joint Genome Institute"/>
            <person name="Riley R."/>
            <person name="Haridas S."/>
            <person name="Wolfe K.H."/>
            <person name="Lopes M.R."/>
            <person name="Hittinger C.T."/>
            <person name="Goker M."/>
            <person name="Salamov A."/>
            <person name="Wisecaver J."/>
            <person name="Long T.M."/>
            <person name="Aerts A.L."/>
            <person name="Barry K."/>
            <person name="Choi C."/>
            <person name="Clum A."/>
            <person name="Coughlan A.Y."/>
            <person name="Deshpande S."/>
            <person name="Douglass A.P."/>
            <person name="Hanson S.J."/>
            <person name="Klenk H.-P."/>
            <person name="LaButti K."/>
            <person name="Lapidus A."/>
            <person name="Lindquist E."/>
            <person name="Lipzen A."/>
            <person name="Meier-kolthoff J.P."/>
            <person name="Ohm R.A."/>
            <person name="Otillar R.P."/>
            <person name="Pangilinan J."/>
            <person name="Peng Y."/>
            <person name="Rokas A."/>
            <person name="Rosa C.A."/>
            <person name="Scheuner C."/>
            <person name="Sibirny A.A."/>
            <person name="Slot J.C."/>
            <person name="Stielow J.B."/>
            <person name="Sun H."/>
            <person name="Kurtzman C.P."/>
            <person name="Blackwell M."/>
            <person name="Grigoriev I.V."/>
            <person name="Jeffries T.W."/>
        </authorList>
    </citation>
    <scope>NUCLEOTIDE SEQUENCE [LARGE SCALE GENOMIC DNA]</scope>
    <source>
        <strain evidence="2 3">NRRL YB-4993</strain>
    </source>
</reference>
<keyword evidence="1" id="KW-0496">Mitochondrion</keyword>
<comment type="subunit">
    <text evidence="1">Component of the mitochondrial contact site and cristae organizing system (MICOS) complex.</text>
</comment>
<dbReference type="InterPro" id="IPR033181">
    <property type="entry name" value="Mic26_fungi"/>
</dbReference>
<gene>
    <name evidence="2" type="ORF">METBIDRAFT_42108</name>
</gene>
<protein>
    <recommendedName>
        <fullName evidence="1">MICOS complex subunit</fullName>
    </recommendedName>
</protein>
<dbReference type="PANTHER" id="PTHR28268:SF1">
    <property type="entry name" value="MICOS SUBUNIT MIC26"/>
    <property type="match status" value="1"/>
</dbReference>
<dbReference type="InterPro" id="IPR019166">
    <property type="entry name" value="MIC26/MIC27"/>
</dbReference>
<name>A0A1A0HA17_9ASCO</name>
<dbReference type="AlphaFoldDB" id="A0A1A0HA17"/>